<dbReference type="InterPro" id="IPR006968">
    <property type="entry name" value="RUS_fam"/>
</dbReference>
<comment type="similarity">
    <text evidence="2">Belongs to the RUS1 family.</text>
</comment>
<evidence type="ECO:0000259" key="6">
    <source>
        <dbReference type="Pfam" id="PF04884"/>
    </source>
</evidence>
<feature type="domain" description="Protein root UVB sensitive/RUS" evidence="6">
    <location>
        <begin position="33"/>
        <end position="269"/>
    </location>
</feature>
<accession>A0AAW1P1T9</accession>
<dbReference type="GO" id="GO:0016020">
    <property type="term" value="C:membrane"/>
    <property type="evidence" value="ECO:0007669"/>
    <property type="project" value="UniProtKB-SubCell"/>
</dbReference>
<reference evidence="8 9" key="1">
    <citation type="journal article" date="2024" name="Nat. Commun.">
        <title>Phylogenomics reveals the evolutionary origins of lichenization in chlorophyte algae.</title>
        <authorList>
            <person name="Puginier C."/>
            <person name="Libourel C."/>
            <person name="Otte J."/>
            <person name="Skaloud P."/>
            <person name="Haon M."/>
            <person name="Grisel S."/>
            <person name="Petersen M."/>
            <person name="Berrin J.G."/>
            <person name="Delaux P.M."/>
            <person name="Dal Grande F."/>
            <person name="Keller J."/>
        </authorList>
    </citation>
    <scope>NUCLEOTIDE SEQUENCE [LARGE SCALE GENOMIC DNA]</scope>
    <source>
        <strain evidence="8 9">SAG 2036</strain>
    </source>
</reference>
<evidence type="ECO:0000313" key="8">
    <source>
        <dbReference type="EMBL" id="KAK9800835.1"/>
    </source>
</evidence>
<dbReference type="InterPro" id="IPR055412">
    <property type="entry name" value="UVB_sens_C"/>
</dbReference>
<dbReference type="PANTHER" id="PTHR12770">
    <property type="entry name" value="RUS1 FAMILY PROTEIN C16ORF58"/>
    <property type="match status" value="1"/>
</dbReference>
<dbReference type="Proteomes" id="UP001465755">
    <property type="component" value="Unassembled WGS sequence"/>
</dbReference>
<dbReference type="PANTHER" id="PTHR12770:SF31">
    <property type="entry name" value="RUS FAMILY MEMBER 1"/>
    <property type="match status" value="1"/>
</dbReference>
<proteinExistence type="inferred from homology"/>
<comment type="subcellular location">
    <subcellularLocation>
        <location evidence="1">Membrane</location>
    </subcellularLocation>
</comment>
<evidence type="ECO:0000313" key="9">
    <source>
        <dbReference type="Proteomes" id="UP001465755"/>
    </source>
</evidence>
<organism evidence="8 9">
    <name type="scientific">Symbiochloris irregularis</name>
    <dbReference type="NCBI Taxonomy" id="706552"/>
    <lineage>
        <taxon>Eukaryota</taxon>
        <taxon>Viridiplantae</taxon>
        <taxon>Chlorophyta</taxon>
        <taxon>core chlorophytes</taxon>
        <taxon>Trebouxiophyceae</taxon>
        <taxon>Trebouxiales</taxon>
        <taxon>Trebouxiaceae</taxon>
        <taxon>Symbiochloris</taxon>
    </lineage>
</organism>
<evidence type="ECO:0000256" key="1">
    <source>
        <dbReference type="ARBA" id="ARBA00004370"/>
    </source>
</evidence>
<evidence type="ECO:0000256" key="3">
    <source>
        <dbReference type="ARBA" id="ARBA00022692"/>
    </source>
</evidence>
<feature type="domain" description="Root UVB sensitive protein C-terminal" evidence="7">
    <location>
        <begin position="305"/>
        <end position="427"/>
    </location>
</feature>
<dbReference type="InterPro" id="IPR054549">
    <property type="entry name" value="UVB_sens_RUS_dom"/>
</dbReference>
<evidence type="ECO:0000256" key="4">
    <source>
        <dbReference type="ARBA" id="ARBA00022989"/>
    </source>
</evidence>
<dbReference type="Pfam" id="PF04884">
    <property type="entry name" value="UVB_sens_prot"/>
    <property type="match status" value="1"/>
</dbReference>
<gene>
    <name evidence="8" type="ORF">WJX73_006543</name>
</gene>
<evidence type="ECO:0000256" key="2">
    <source>
        <dbReference type="ARBA" id="ARBA00007558"/>
    </source>
</evidence>
<keyword evidence="9" id="KW-1185">Reference proteome</keyword>
<evidence type="ECO:0000259" key="7">
    <source>
        <dbReference type="Pfam" id="PF24160"/>
    </source>
</evidence>
<keyword evidence="3" id="KW-0812">Transmembrane</keyword>
<dbReference type="EMBL" id="JALJOQ010000079">
    <property type="protein sequence ID" value="KAK9800835.1"/>
    <property type="molecule type" value="Genomic_DNA"/>
</dbReference>
<comment type="caution">
    <text evidence="8">The sequence shown here is derived from an EMBL/GenBank/DDBJ whole genome shotgun (WGS) entry which is preliminary data.</text>
</comment>
<keyword evidence="5" id="KW-0472">Membrane</keyword>
<protein>
    <submittedName>
        <fullName evidence="8">Uncharacterized protein</fullName>
    </submittedName>
</protein>
<name>A0AAW1P1T9_9CHLO</name>
<dbReference type="AlphaFoldDB" id="A0AAW1P1T9"/>
<sequence>MLAIEYEGDSPVRTWHSSAEAASAPEIRSHRQNHQDRILRNLVAAFLPHGYPTSVTSDYLAFQIWDSIQALCSYVRGMLTSQALLQGVGMGKEAATPTAAVFQFLMRDLSGMLGGTIFAFFQGSDLDSHAKQWRLFADCFNNVGYALELASPHFPQAFLVLACLGSIARAITGVAGGATRAALTQHFAAAGNAADVSAKEGSQETATTLVGMLLGMTFLHFAEATQTIWAAFLLLTALHIYANVRAVRSLCLSSLNAPRLQILLTHALEAQGVSVLSPAEVAAREGLAPPPLQTLYQRVMGGQGSSLNFGLPLHTLGKHGSLRDVAALCNRHADQRYLLQAHGRKNHAAVPGLSVVLRRDADRRDELQAFAHGWVLLHFLQSEQGRSLVADDDAASLASAWVHKQWPQFLTALAGSGWNLERVALGRGSYSAAWGSALKEA</sequence>
<keyword evidence="4" id="KW-1133">Transmembrane helix</keyword>
<evidence type="ECO:0000256" key="5">
    <source>
        <dbReference type="ARBA" id="ARBA00023136"/>
    </source>
</evidence>
<dbReference type="Pfam" id="PF24160">
    <property type="entry name" value="UVB_sens_C"/>
    <property type="match status" value="1"/>
</dbReference>